<proteinExistence type="inferred from homology"/>
<keyword evidence="4 9" id="KW-0503">Monooxygenase</keyword>
<dbReference type="SUPFAM" id="SSF51679">
    <property type="entry name" value="Bacterial luciferase-like"/>
    <property type="match status" value="1"/>
</dbReference>
<dbReference type="InterPro" id="IPR016215">
    <property type="entry name" value="NTA_MOA"/>
</dbReference>
<dbReference type="Pfam" id="PF00296">
    <property type="entry name" value="Bac_luciferase"/>
    <property type="match status" value="1"/>
</dbReference>
<feature type="binding site" evidence="6">
    <location>
        <position position="194"/>
    </location>
    <ligand>
        <name>FMN</name>
        <dbReference type="ChEBI" id="CHEBI:58210"/>
    </ligand>
</feature>
<comment type="similarity">
    <text evidence="5">Belongs to the NtaA/SnaA/DszA monooxygenase family.</text>
</comment>
<dbReference type="InterPro" id="IPR011251">
    <property type="entry name" value="Luciferase-like_dom"/>
</dbReference>
<dbReference type="PANTHER" id="PTHR30011">
    <property type="entry name" value="ALKANESULFONATE MONOOXYGENASE-RELATED"/>
    <property type="match status" value="1"/>
</dbReference>
<evidence type="ECO:0000256" key="2">
    <source>
        <dbReference type="ARBA" id="ARBA00022643"/>
    </source>
</evidence>
<evidence type="ECO:0000256" key="3">
    <source>
        <dbReference type="ARBA" id="ARBA00023002"/>
    </source>
</evidence>
<evidence type="ECO:0000256" key="4">
    <source>
        <dbReference type="ARBA" id="ARBA00023033"/>
    </source>
</evidence>
<organism evidence="9 10">
    <name type="scientific">Kocuria marina subsp. indica</name>
    <dbReference type="NCBI Taxonomy" id="1049583"/>
    <lineage>
        <taxon>Bacteria</taxon>
        <taxon>Bacillati</taxon>
        <taxon>Actinomycetota</taxon>
        <taxon>Actinomycetes</taxon>
        <taxon>Micrococcales</taxon>
        <taxon>Micrococcaceae</taxon>
        <taxon>Kocuria</taxon>
    </lineage>
</organism>
<dbReference type="Proteomes" id="UP000192929">
    <property type="component" value="Unassembled WGS sequence"/>
</dbReference>
<dbReference type="NCBIfam" id="TIGR03860">
    <property type="entry name" value="FMN_nitrolo"/>
    <property type="match status" value="1"/>
</dbReference>
<dbReference type="PIRSF" id="PIRSF000337">
    <property type="entry name" value="NTA_MOA"/>
    <property type="match status" value="1"/>
</dbReference>
<dbReference type="CDD" id="cd01095">
    <property type="entry name" value="Nitrilotriacetate_monoxgenase"/>
    <property type="match status" value="1"/>
</dbReference>
<feature type="compositionally biased region" description="Low complexity" evidence="7">
    <location>
        <begin position="12"/>
        <end position="45"/>
    </location>
</feature>
<evidence type="ECO:0000313" key="9">
    <source>
        <dbReference type="EMBL" id="SMF06351.1"/>
    </source>
</evidence>
<dbReference type="GO" id="GO:0004497">
    <property type="term" value="F:monooxygenase activity"/>
    <property type="evidence" value="ECO:0007669"/>
    <property type="project" value="UniProtKB-KW"/>
</dbReference>
<feature type="region of interest" description="Disordered" evidence="7">
    <location>
        <begin position="1"/>
        <end position="45"/>
    </location>
</feature>
<gene>
    <name evidence="9" type="ORF">SAMN06296028_10776</name>
</gene>
<sequence length="476" mass="51292">MAAPSPHDDAARPGPARRAPAGGAASATTPEAEPTLGTAAAASSPTTAPARRLHLNAFLYSAGHHQAAWRAPNSSVHRLTDIAYYEELARTAERGLFDAVFFADGHSVGDVSGGPRWSLEPLTALSAMARATERVGLVCTVSTTFFTPFHAARMLASLDHISGGRAGWNVVTSMWDSEARNHGYRAMPTKDERYERAREFVEVARALWASWDEDAVTADPEGRWAEPSKLHRLHHEGRHFLVDGPLTVPPSPQGEPVLFQAGAPGPGKALAADFAEGIYAVAYDLPAAQEYYAAVKAEVARAGRDPGSVIVMPGLVTYVGRTHEEALEKQASVDRLLPVEQSLAQLSTFVEQDCAQWDLDAPVPTLPPLEEFTGPQGRYGTILRIIEAERPTVRQLLGRLAAGGGHCTMVGTPESIADPMQEWFDNAGADGFNLMPPVQPDSLDDFVDLVVPELQRRGLFRTAYTATTLRGHLTRG</sequence>
<dbReference type="Gene3D" id="3.20.20.30">
    <property type="entry name" value="Luciferase-like domain"/>
    <property type="match status" value="1"/>
</dbReference>
<keyword evidence="3" id="KW-0560">Oxidoreductase</keyword>
<keyword evidence="2 6" id="KW-0288">FMN</keyword>
<feature type="domain" description="Luciferase-like" evidence="8">
    <location>
        <begin position="63"/>
        <end position="430"/>
    </location>
</feature>
<dbReference type="EMBL" id="FXAC01000007">
    <property type="protein sequence ID" value="SMF06351.1"/>
    <property type="molecule type" value="Genomic_DNA"/>
</dbReference>
<evidence type="ECO:0000259" key="8">
    <source>
        <dbReference type="Pfam" id="PF00296"/>
    </source>
</evidence>
<dbReference type="GO" id="GO:0016705">
    <property type="term" value="F:oxidoreductase activity, acting on paired donors, with incorporation or reduction of molecular oxygen"/>
    <property type="evidence" value="ECO:0007669"/>
    <property type="project" value="InterPro"/>
</dbReference>
<feature type="binding site" evidence="6">
    <location>
        <position position="140"/>
    </location>
    <ligand>
        <name>FMN</name>
        <dbReference type="ChEBI" id="CHEBI:58210"/>
    </ligand>
</feature>
<accession>A0A1X7D0C9</accession>
<evidence type="ECO:0000256" key="7">
    <source>
        <dbReference type="SAM" id="MobiDB-lite"/>
    </source>
</evidence>
<evidence type="ECO:0000256" key="6">
    <source>
        <dbReference type="PIRSR" id="PIRSR000337-1"/>
    </source>
</evidence>
<protein>
    <submittedName>
        <fullName evidence="9">FMN-dependent oxidoreductase, nitrilotriacetate monooxygenase family</fullName>
    </submittedName>
</protein>
<dbReference type="InterPro" id="IPR051260">
    <property type="entry name" value="Diverse_substr_monoxygenases"/>
</dbReference>
<name>A0A1X7D0C9_9MICC</name>
<feature type="binding site" evidence="6">
    <location>
        <position position="104"/>
    </location>
    <ligand>
        <name>FMN</name>
        <dbReference type="ChEBI" id="CHEBI:58210"/>
    </ligand>
</feature>
<keyword evidence="10" id="KW-1185">Reference proteome</keyword>
<evidence type="ECO:0000313" key="10">
    <source>
        <dbReference type="Proteomes" id="UP000192929"/>
    </source>
</evidence>
<dbReference type="InterPro" id="IPR036661">
    <property type="entry name" value="Luciferase-like_sf"/>
</dbReference>
<evidence type="ECO:0000256" key="1">
    <source>
        <dbReference type="ARBA" id="ARBA00022630"/>
    </source>
</evidence>
<evidence type="ECO:0000256" key="5">
    <source>
        <dbReference type="ARBA" id="ARBA00033748"/>
    </source>
</evidence>
<dbReference type="PANTHER" id="PTHR30011:SF16">
    <property type="entry name" value="C2H2 FINGER DOMAIN TRANSCRIPTION FACTOR (EUROFUNG)-RELATED"/>
    <property type="match status" value="1"/>
</dbReference>
<reference evidence="10" key="1">
    <citation type="submission" date="2017-04" db="EMBL/GenBank/DDBJ databases">
        <authorList>
            <person name="Varghese N."/>
            <person name="Submissions S."/>
        </authorList>
    </citation>
    <scope>NUCLEOTIDE SEQUENCE [LARGE SCALE GENOMIC DNA]</scope>
    <source>
        <strain evidence="10">NIO-1021</strain>
    </source>
</reference>
<feature type="compositionally biased region" description="Basic and acidic residues" evidence="7">
    <location>
        <begin position="1"/>
        <end position="11"/>
    </location>
</feature>
<dbReference type="AlphaFoldDB" id="A0A1X7D0C9"/>
<keyword evidence="1 6" id="KW-0285">Flavoprotein</keyword>
<dbReference type="RefSeq" id="WP_085106779.1">
    <property type="nucleotide sequence ID" value="NZ_FXAC01000007.1"/>
</dbReference>